<keyword evidence="4" id="KW-0813">Transport</keyword>
<dbReference type="PANTHER" id="PTHR21443">
    <property type="entry name" value="CONSERVED OLIGOMERIC GOLGI COMPLEX COMPONENT 7"/>
    <property type="match status" value="1"/>
</dbReference>
<name>A0AAJ7PB68_9ACAR</name>
<evidence type="ECO:0000256" key="2">
    <source>
        <dbReference type="ARBA" id="ARBA00005831"/>
    </source>
</evidence>
<keyword evidence="7" id="KW-0472">Membrane</keyword>
<dbReference type="Pfam" id="PF10191">
    <property type="entry name" value="COG7"/>
    <property type="match status" value="2"/>
</dbReference>
<dbReference type="CTD" id="91949"/>
<comment type="subcellular location">
    <subcellularLocation>
        <location evidence="1">Golgi apparatus membrane</location>
        <topology evidence="1">Peripheral membrane protein</topology>
    </subcellularLocation>
</comment>
<gene>
    <name evidence="10" type="primary">LOC100897803</name>
</gene>
<dbReference type="GO" id="GO:0006890">
    <property type="term" value="P:retrograde vesicle-mediated transport, Golgi to endoplasmic reticulum"/>
    <property type="evidence" value="ECO:0007669"/>
    <property type="project" value="TreeGrafter"/>
</dbReference>
<evidence type="ECO:0000256" key="7">
    <source>
        <dbReference type="ARBA" id="ARBA00023136"/>
    </source>
</evidence>
<organism evidence="9 10">
    <name type="scientific">Galendromus occidentalis</name>
    <name type="common">western predatory mite</name>
    <dbReference type="NCBI Taxonomy" id="34638"/>
    <lineage>
        <taxon>Eukaryota</taxon>
        <taxon>Metazoa</taxon>
        <taxon>Ecdysozoa</taxon>
        <taxon>Arthropoda</taxon>
        <taxon>Chelicerata</taxon>
        <taxon>Arachnida</taxon>
        <taxon>Acari</taxon>
        <taxon>Parasitiformes</taxon>
        <taxon>Mesostigmata</taxon>
        <taxon>Gamasina</taxon>
        <taxon>Phytoseioidea</taxon>
        <taxon>Phytoseiidae</taxon>
        <taxon>Typhlodrominae</taxon>
        <taxon>Galendromus</taxon>
    </lineage>
</organism>
<evidence type="ECO:0000256" key="6">
    <source>
        <dbReference type="ARBA" id="ARBA00023034"/>
    </source>
</evidence>
<evidence type="ECO:0000256" key="3">
    <source>
        <dbReference type="ARBA" id="ARBA00020984"/>
    </source>
</evidence>
<dbReference type="RefSeq" id="XP_018497608.1">
    <property type="nucleotide sequence ID" value="XM_018642092.1"/>
</dbReference>
<protein>
    <recommendedName>
        <fullName evidence="3">Conserved oligomeric Golgi complex subunit 7</fullName>
    </recommendedName>
    <alternativeName>
        <fullName evidence="8">Component of oligomeric Golgi complex 7</fullName>
    </alternativeName>
</protein>
<evidence type="ECO:0000256" key="4">
    <source>
        <dbReference type="ARBA" id="ARBA00022448"/>
    </source>
</evidence>
<reference evidence="10" key="1">
    <citation type="submission" date="2025-08" db="UniProtKB">
        <authorList>
            <consortium name="RefSeq"/>
        </authorList>
    </citation>
    <scope>IDENTIFICATION</scope>
</reference>
<evidence type="ECO:0000313" key="9">
    <source>
        <dbReference type="Proteomes" id="UP000694867"/>
    </source>
</evidence>
<dbReference type="GeneID" id="100897803"/>
<dbReference type="GO" id="GO:0000139">
    <property type="term" value="C:Golgi membrane"/>
    <property type="evidence" value="ECO:0007669"/>
    <property type="project" value="UniProtKB-SubCell"/>
</dbReference>
<evidence type="ECO:0000256" key="8">
    <source>
        <dbReference type="ARBA" id="ARBA00031345"/>
    </source>
</evidence>
<dbReference type="InterPro" id="IPR019335">
    <property type="entry name" value="COG7"/>
</dbReference>
<dbReference type="GO" id="GO:0007030">
    <property type="term" value="P:Golgi organization"/>
    <property type="evidence" value="ECO:0007669"/>
    <property type="project" value="TreeGrafter"/>
</dbReference>
<evidence type="ECO:0000256" key="1">
    <source>
        <dbReference type="ARBA" id="ARBA00004395"/>
    </source>
</evidence>
<accession>A0AAJ7PB68</accession>
<dbReference type="KEGG" id="goe:100897803"/>
<keyword evidence="9" id="KW-1185">Reference proteome</keyword>
<evidence type="ECO:0000256" key="5">
    <source>
        <dbReference type="ARBA" id="ARBA00022927"/>
    </source>
</evidence>
<dbReference type="PANTHER" id="PTHR21443:SF0">
    <property type="entry name" value="CONSERVED OLIGOMERIC GOLGI COMPLEX SUBUNIT 7"/>
    <property type="match status" value="1"/>
</dbReference>
<dbReference type="Proteomes" id="UP000694867">
    <property type="component" value="Unplaced"/>
</dbReference>
<dbReference type="GO" id="GO:0006886">
    <property type="term" value="P:intracellular protein transport"/>
    <property type="evidence" value="ECO:0007669"/>
    <property type="project" value="InterPro"/>
</dbReference>
<evidence type="ECO:0000313" key="10">
    <source>
        <dbReference type="RefSeq" id="XP_018497608.1"/>
    </source>
</evidence>
<dbReference type="GO" id="GO:0017119">
    <property type="term" value="C:Golgi transport complex"/>
    <property type="evidence" value="ECO:0007669"/>
    <property type="project" value="InterPro"/>
</dbReference>
<proteinExistence type="inferred from homology"/>
<keyword evidence="5" id="KW-0653">Protein transport</keyword>
<keyword evidence="6" id="KW-0333">Golgi apparatus</keyword>
<sequence>MELSSFAESSFSAVQWLNSILDPLEPSEAVIESTAHEVSFKLQLFIHQLSLSLHDTAYNIHQRAGLLGKLQRDFDALRGEVIVKHGVTLQELESSRSAQYLDLLDTIKTRMEEAQTALREADSWSVLVSDVESLFQQHNLELLVERVVQLERSLNTLKSAPDYQQKNQTLESIKNRIEANMAPRLVSAVNSMLEEDAARWFILFGKIGMEKQAFSYYQGCIKTRLQELWSSQNHSNLKQALSLFHRELTSECEKQLVFVDRHLTLTDSGARAVCAEMASDVLTTMEPPLQDVLENWLTEQADVLESVLDILDIQLRLALSLERVVCSDENHRSIPEVLKLAGTLFTFLRSAVSRFAQYQEQQIQRKLQSIVFPDRNVDLYSLQEFHSILKKNGEKLFSLLLSAEMTCNERTQSSCYPGFLDAASKLLRAFVESCRKDLSLLVQISNDSDSFDHWDLVNEVLQRVNCAANYRKTVAELSTKVEVTISRIPYMKEKHGILSDLVNNLLTPSLRQRYKALLTSKPQSEWIQLLDKLEQDTLRTGVKVITSRVSDHVKAMPNALRSSEKTPNFASAPLEYVTQIGQYLMTLPQYVEITNSPADEEHSSGNAEGISHSVLEYACREVTNITINEVMQLASLPESTCHQLAIDLGYLCDVLDDLSMVEVTQPLQDVKELLTCSSDTFAATSQGKPMQIVHTIKTARKIP</sequence>
<dbReference type="AlphaFoldDB" id="A0AAJ7PB68"/>
<comment type="similarity">
    <text evidence="2">Belongs to the COG7 family.</text>
</comment>